<feature type="region of interest" description="Disordered" evidence="1">
    <location>
        <begin position="1"/>
        <end position="41"/>
    </location>
</feature>
<name>A0A0E9S1C8_ANGAN</name>
<dbReference type="AlphaFoldDB" id="A0A0E9S1C8"/>
<sequence length="41" mass="4673">MHHVRVLVQTASTTSNPTKPQTITRPLQTKPPPHHHHTRCT</sequence>
<proteinExistence type="predicted"/>
<reference evidence="2" key="2">
    <citation type="journal article" date="2015" name="Fish Shellfish Immunol.">
        <title>Early steps in the European eel (Anguilla anguilla)-Vibrio vulnificus interaction in the gills: Role of the RtxA13 toxin.</title>
        <authorList>
            <person name="Callol A."/>
            <person name="Pajuelo D."/>
            <person name="Ebbesson L."/>
            <person name="Teles M."/>
            <person name="MacKenzie S."/>
            <person name="Amaro C."/>
        </authorList>
    </citation>
    <scope>NUCLEOTIDE SEQUENCE</scope>
</reference>
<feature type="compositionally biased region" description="Basic residues" evidence="1">
    <location>
        <begin position="32"/>
        <end position="41"/>
    </location>
</feature>
<evidence type="ECO:0000313" key="2">
    <source>
        <dbReference type="EMBL" id="JAH35101.1"/>
    </source>
</evidence>
<accession>A0A0E9S1C8</accession>
<organism evidence="2">
    <name type="scientific">Anguilla anguilla</name>
    <name type="common">European freshwater eel</name>
    <name type="synonym">Muraena anguilla</name>
    <dbReference type="NCBI Taxonomy" id="7936"/>
    <lineage>
        <taxon>Eukaryota</taxon>
        <taxon>Metazoa</taxon>
        <taxon>Chordata</taxon>
        <taxon>Craniata</taxon>
        <taxon>Vertebrata</taxon>
        <taxon>Euteleostomi</taxon>
        <taxon>Actinopterygii</taxon>
        <taxon>Neopterygii</taxon>
        <taxon>Teleostei</taxon>
        <taxon>Anguilliformes</taxon>
        <taxon>Anguillidae</taxon>
        <taxon>Anguilla</taxon>
    </lineage>
</organism>
<evidence type="ECO:0000256" key="1">
    <source>
        <dbReference type="SAM" id="MobiDB-lite"/>
    </source>
</evidence>
<dbReference type="EMBL" id="GBXM01073476">
    <property type="protein sequence ID" value="JAH35101.1"/>
    <property type="molecule type" value="Transcribed_RNA"/>
</dbReference>
<reference evidence="2" key="1">
    <citation type="submission" date="2014-11" db="EMBL/GenBank/DDBJ databases">
        <authorList>
            <person name="Amaro Gonzalez C."/>
        </authorList>
    </citation>
    <scope>NUCLEOTIDE SEQUENCE</scope>
</reference>
<protein>
    <submittedName>
        <fullName evidence="2">Uncharacterized protein</fullName>
    </submittedName>
</protein>
<feature type="compositionally biased region" description="Polar residues" evidence="1">
    <location>
        <begin position="9"/>
        <end position="27"/>
    </location>
</feature>